<feature type="compositionally biased region" description="Low complexity" evidence="1">
    <location>
        <begin position="81"/>
        <end position="93"/>
    </location>
</feature>
<evidence type="ECO:0000256" key="2">
    <source>
        <dbReference type="SAM" id="Phobius"/>
    </source>
</evidence>
<name>A0A9X1NHS0_9ACTN</name>
<dbReference type="Proteomes" id="UP001138997">
    <property type="component" value="Unassembled WGS sequence"/>
</dbReference>
<dbReference type="RefSeq" id="WP_231444459.1">
    <property type="nucleotide sequence ID" value="NZ_JAJOMB010000011.1"/>
</dbReference>
<evidence type="ECO:0000313" key="3">
    <source>
        <dbReference type="EMBL" id="MCD5313353.1"/>
    </source>
</evidence>
<accession>A0A9X1NHS0</accession>
<feature type="compositionally biased region" description="Basic and acidic residues" evidence="1">
    <location>
        <begin position="144"/>
        <end position="154"/>
    </location>
</feature>
<dbReference type="AlphaFoldDB" id="A0A9X1NHS0"/>
<feature type="region of interest" description="Disordered" evidence="1">
    <location>
        <begin position="81"/>
        <end position="188"/>
    </location>
</feature>
<organism evidence="3 4">
    <name type="scientific">Kineosporia babensis</name>
    <dbReference type="NCBI Taxonomy" id="499548"/>
    <lineage>
        <taxon>Bacteria</taxon>
        <taxon>Bacillati</taxon>
        <taxon>Actinomycetota</taxon>
        <taxon>Actinomycetes</taxon>
        <taxon>Kineosporiales</taxon>
        <taxon>Kineosporiaceae</taxon>
        <taxon>Kineosporia</taxon>
    </lineage>
</organism>
<keyword evidence="2" id="KW-0472">Membrane</keyword>
<sequence length="188" mass="20147">MTDDELLAQRLRGQMDEELGDIQVRAGSRERLRQGMRKEKRVPWLRPSIMVPVGAATAIAATVLAIPLLLNQDDQQRVEVVPAGPPAVSSVPAEPAPTPTESAVEKQPKVAPSAEPSSLEDAPTDDSRKNRTPERTEPSQAPVRETESKLRPDAPESPTAATEDPTEARPTSEVPGATQEPIVAGDAE</sequence>
<feature type="compositionally biased region" description="Basic and acidic residues" evidence="1">
    <location>
        <begin position="125"/>
        <end position="137"/>
    </location>
</feature>
<evidence type="ECO:0000256" key="1">
    <source>
        <dbReference type="SAM" id="MobiDB-lite"/>
    </source>
</evidence>
<keyword evidence="4" id="KW-1185">Reference proteome</keyword>
<feature type="transmembrane region" description="Helical" evidence="2">
    <location>
        <begin position="49"/>
        <end position="70"/>
    </location>
</feature>
<proteinExistence type="predicted"/>
<keyword evidence="2" id="KW-0812">Transmembrane</keyword>
<evidence type="ECO:0000313" key="4">
    <source>
        <dbReference type="Proteomes" id="UP001138997"/>
    </source>
</evidence>
<keyword evidence="2" id="KW-1133">Transmembrane helix</keyword>
<dbReference type="EMBL" id="JAJOMB010000011">
    <property type="protein sequence ID" value="MCD5313353.1"/>
    <property type="molecule type" value="Genomic_DNA"/>
</dbReference>
<protein>
    <submittedName>
        <fullName evidence="3">Uncharacterized protein</fullName>
    </submittedName>
</protein>
<gene>
    <name evidence="3" type="ORF">LR394_20805</name>
</gene>
<comment type="caution">
    <text evidence="3">The sequence shown here is derived from an EMBL/GenBank/DDBJ whole genome shotgun (WGS) entry which is preliminary data.</text>
</comment>
<reference evidence="3" key="1">
    <citation type="submission" date="2021-11" db="EMBL/GenBank/DDBJ databases">
        <title>Streptomyces corallinus and Kineosporia corallina sp. nov., two new coral-derived marine actinobacteria.</title>
        <authorList>
            <person name="Buangrab K."/>
            <person name="Sutthacheep M."/>
            <person name="Yeemin T."/>
            <person name="Harunari E."/>
            <person name="Igarashi Y."/>
            <person name="Sripreechasak P."/>
            <person name="Kanchanasin P."/>
            <person name="Tanasupawat S."/>
            <person name="Phongsopitanun W."/>
        </authorList>
    </citation>
    <scope>NUCLEOTIDE SEQUENCE</scope>
    <source>
        <strain evidence="3">JCM 31032</strain>
    </source>
</reference>